<sequence>MVTPHVVNSCSATSLLTRQQLRHNEKSLALALWRQTCFNSLEYYSKRFNSSVFNYHRSASETVCSVVVRFIGWLVGWRLQRQGLLRDAASHAQMTLISSSSLQHGGLLRLSAETLGHTPSFLSVYQ</sequence>
<protein>
    <submittedName>
        <fullName evidence="1">Uncharacterized protein</fullName>
    </submittedName>
</protein>
<proteinExistence type="predicted"/>
<accession>A0ABV0V6I7</accession>
<dbReference type="Proteomes" id="UP001482620">
    <property type="component" value="Unassembled WGS sequence"/>
</dbReference>
<keyword evidence="2" id="KW-1185">Reference proteome</keyword>
<gene>
    <name evidence="1" type="ORF">ILYODFUR_024545</name>
</gene>
<reference evidence="1 2" key="1">
    <citation type="submission" date="2021-06" db="EMBL/GenBank/DDBJ databases">
        <authorList>
            <person name="Palmer J.M."/>
        </authorList>
    </citation>
    <scope>NUCLEOTIDE SEQUENCE [LARGE SCALE GENOMIC DNA]</scope>
    <source>
        <strain evidence="2">if_2019</strain>
        <tissue evidence="1">Muscle</tissue>
    </source>
</reference>
<organism evidence="1 2">
    <name type="scientific">Ilyodon furcidens</name>
    <name type="common">goldbreast splitfin</name>
    <dbReference type="NCBI Taxonomy" id="33524"/>
    <lineage>
        <taxon>Eukaryota</taxon>
        <taxon>Metazoa</taxon>
        <taxon>Chordata</taxon>
        <taxon>Craniata</taxon>
        <taxon>Vertebrata</taxon>
        <taxon>Euteleostomi</taxon>
        <taxon>Actinopterygii</taxon>
        <taxon>Neopterygii</taxon>
        <taxon>Teleostei</taxon>
        <taxon>Neoteleostei</taxon>
        <taxon>Acanthomorphata</taxon>
        <taxon>Ovalentaria</taxon>
        <taxon>Atherinomorphae</taxon>
        <taxon>Cyprinodontiformes</taxon>
        <taxon>Goodeidae</taxon>
        <taxon>Ilyodon</taxon>
    </lineage>
</organism>
<evidence type="ECO:0000313" key="1">
    <source>
        <dbReference type="EMBL" id="MEQ2252699.1"/>
    </source>
</evidence>
<name>A0ABV0V6I7_9TELE</name>
<dbReference type="EMBL" id="JAHRIQ010095599">
    <property type="protein sequence ID" value="MEQ2252699.1"/>
    <property type="molecule type" value="Genomic_DNA"/>
</dbReference>
<comment type="caution">
    <text evidence="1">The sequence shown here is derived from an EMBL/GenBank/DDBJ whole genome shotgun (WGS) entry which is preliminary data.</text>
</comment>
<evidence type="ECO:0000313" key="2">
    <source>
        <dbReference type="Proteomes" id="UP001482620"/>
    </source>
</evidence>